<proteinExistence type="predicted"/>
<protein>
    <recommendedName>
        <fullName evidence="3">Ricin B lectin domain-containing protein</fullName>
    </recommendedName>
</protein>
<evidence type="ECO:0000313" key="2">
    <source>
        <dbReference type="Proteomes" id="UP000826271"/>
    </source>
</evidence>
<organism evidence="1 2">
    <name type="scientific">Buddleja alternifolia</name>
    <dbReference type="NCBI Taxonomy" id="168488"/>
    <lineage>
        <taxon>Eukaryota</taxon>
        <taxon>Viridiplantae</taxon>
        <taxon>Streptophyta</taxon>
        <taxon>Embryophyta</taxon>
        <taxon>Tracheophyta</taxon>
        <taxon>Spermatophyta</taxon>
        <taxon>Magnoliopsida</taxon>
        <taxon>eudicotyledons</taxon>
        <taxon>Gunneridae</taxon>
        <taxon>Pentapetalae</taxon>
        <taxon>asterids</taxon>
        <taxon>lamiids</taxon>
        <taxon>Lamiales</taxon>
        <taxon>Scrophulariaceae</taxon>
        <taxon>Buddlejeae</taxon>
        <taxon>Buddleja</taxon>
    </lineage>
</organism>
<name>A0AAV6WP55_9LAMI</name>
<dbReference type="Proteomes" id="UP000826271">
    <property type="component" value="Unassembled WGS sequence"/>
</dbReference>
<evidence type="ECO:0000313" key="1">
    <source>
        <dbReference type="EMBL" id="KAG8369347.1"/>
    </source>
</evidence>
<sequence>MDKCSDETYLTVDEHGRVKLRALKSLNTLVDAYWKSINPPKELNHRQFRFWVSHSTAKCLTVLNGKTKKRTVSVSDCQFDGSNPFQLFAFRFHYDKAFCYCGKYNE</sequence>
<accession>A0AAV6WP55</accession>
<comment type="caution">
    <text evidence="1">The sequence shown here is derived from an EMBL/GenBank/DDBJ whole genome shotgun (WGS) entry which is preliminary data.</text>
</comment>
<dbReference type="EMBL" id="WHWC01000014">
    <property type="protein sequence ID" value="KAG8369347.1"/>
    <property type="molecule type" value="Genomic_DNA"/>
</dbReference>
<gene>
    <name evidence="1" type="ORF">BUALT_Bualt14G0001900</name>
</gene>
<dbReference type="AlphaFoldDB" id="A0AAV6WP55"/>
<keyword evidence="2" id="KW-1185">Reference proteome</keyword>
<reference evidence="1" key="1">
    <citation type="submission" date="2019-10" db="EMBL/GenBank/DDBJ databases">
        <authorList>
            <person name="Zhang R."/>
            <person name="Pan Y."/>
            <person name="Wang J."/>
            <person name="Ma R."/>
            <person name="Yu S."/>
        </authorList>
    </citation>
    <scope>NUCLEOTIDE SEQUENCE</scope>
    <source>
        <strain evidence="1">LA-IB0</strain>
        <tissue evidence="1">Leaf</tissue>
    </source>
</reference>
<evidence type="ECO:0008006" key="3">
    <source>
        <dbReference type="Google" id="ProtNLM"/>
    </source>
</evidence>